<reference evidence="4" key="1">
    <citation type="journal article" date="2015" name="Nature">
        <title>Complex archaea that bridge the gap between prokaryotes and eukaryotes.</title>
        <authorList>
            <person name="Spang A."/>
            <person name="Saw J.H."/>
            <person name="Jorgensen S.L."/>
            <person name="Zaremba-Niedzwiedzka K."/>
            <person name="Martijn J."/>
            <person name="Lind A.E."/>
            <person name="van Eijk R."/>
            <person name="Schleper C."/>
            <person name="Guy L."/>
            <person name="Ettema T.J."/>
        </authorList>
    </citation>
    <scope>NUCLEOTIDE SEQUENCE</scope>
</reference>
<dbReference type="PANTHER" id="PTHR11558:SF11">
    <property type="entry name" value="SPERMIDINE SYNTHASE"/>
    <property type="match status" value="1"/>
</dbReference>
<dbReference type="PANTHER" id="PTHR11558">
    <property type="entry name" value="SPERMIDINE/SPERMINE SYNTHASE"/>
    <property type="match status" value="1"/>
</dbReference>
<feature type="domain" description="PABS" evidence="3">
    <location>
        <begin position="1"/>
        <end position="224"/>
    </location>
</feature>
<evidence type="ECO:0000256" key="1">
    <source>
        <dbReference type="ARBA" id="ARBA00007867"/>
    </source>
</evidence>
<dbReference type="GO" id="GO:0008295">
    <property type="term" value="P:spermidine biosynthetic process"/>
    <property type="evidence" value="ECO:0007669"/>
    <property type="project" value="TreeGrafter"/>
</dbReference>
<dbReference type="PROSITE" id="PS51006">
    <property type="entry name" value="PABS_2"/>
    <property type="match status" value="1"/>
</dbReference>
<dbReference type="GO" id="GO:0005829">
    <property type="term" value="C:cytosol"/>
    <property type="evidence" value="ECO:0007669"/>
    <property type="project" value="TreeGrafter"/>
</dbReference>
<evidence type="ECO:0000313" key="4">
    <source>
        <dbReference type="EMBL" id="KKM99731.1"/>
    </source>
</evidence>
<dbReference type="InterPro" id="IPR001045">
    <property type="entry name" value="Spermi_synthase"/>
</dbReference>
<dbReference type="Gene3D" id="3.40.50.150">
    <property type="entry name" value="Vaccinia Virus protein VP39"/>
    <property type="match status" value="1"/>
</dbReference>
<comment type="caution">
    <text evidence="4">The sequence shown here is derived from an EMBL/GenBank/DDBJ whole genome shotgun (WGS) entry which is preliminary data.</text>
</comment>
<comment type="similarity">
    <text evidence="1">Belongs to the spermidine/spermine synthase family.</text>
</comment>
<keyword evidence="2" id="KW-0808">Transferase</keyword>
<accession>A0A0F9MKB8</accession>
<protein>
    <recommendedName>
        <fullName evidence="3">PABS domain-containing protein</fullName>
    </recommendedName>
</protein>
<organism evidence="4">
    <name type="scientific">marine sediment metagenome</name>
    <dbReference type="NCBI Taxonomy" id="412755"/>
    <lineage>
        <taxon>unclassified sequences</taxon>
        <taxon>metagenomes</taxon>
        <taxon>ecological metagenomes</taxon>
    </lineage>
</organism>
<evidence type="ECO:0000259" key="3">
    <source>
        <dbReference type="PROSITE" id="PS51006"/>
    </source>
</evidence>
<dbReference type="Pfam" id="PF01564">
    <property type="entry name" value="Spermine_synth"/>
    <property type="match status" value="1"/>
</dbReference>
<dbReference type="AlphaFoldDB" id="A0A0F9MKB8"/>
<evidence type="ECO:0000256" key="2">
    <source>
        <dbReference type="ARBA" id="ARBA00022679"/>
    </source>
</evidence>
<dbReference type="GO" id="GO:0004766">
    <property type="term" value="F:spermidine synthase activity"/>
    <property type="evidence" value="ECO:0007669"/>
    <property type="project" value="TreeGrafter"/>
</dbReference>
<gene>
    <name evidence="4" type="ORF">LCGC14_1144990</name>
</gene>
<dbReference type="InterPro" id="IPR029063">
    <property type="entry name" value="SAM-dependent_MTases_sf"/>
</dbReference>
<sequence>MRLYYDGLVVHQAQSDDGVIEVVDLGDTRSLHFGTFPRQSTMSLRTPHTLELSYTEAMMACLILNSNPEKILVVGLGGGSLVKFLLHHFPNCQIDVVEYRQDVIDVAQRYFGVPSDDPRLTIHHGDGYLFVQERYYQAENHYDLLLVDAYDHVGMSASVGIQAFFDACAGILSTYGVMSINLWGSEHALFNQTMARINHSFEGRTMILPVKNKGNVIGLATMQPINNAALKKRQSAVELQELQLNINLVKSLQALTRQHRSIISRIFS</sequence>
<dbReference type="SUPFAM" id="SSF53335">
    <property type="entry name" value="S-adenosyl-L-methionine-dependent methyltransferases"/>
    <property type="match status" value="1"/>
</dbReference>
<name>A0A0F9MKB8_9ZZZZ</name>
<proteinExistence type="inferred from homology"/>
<dbReference type="InterPro" id="IPR030374">
    <property type="entry name" value="PABS"/>
</dbReference>
<dbReference type="EMBL" id="LAZR01005463">
    <property type="protein sequence ID" value="KKM99731.1"/>
    <property type="molecule type" value="Genomic_DNA"/>
</dbReference>